<evidence type="ECO:0000313" key="9">
    <source>
        <dbReference type="EMBL" id="SJZ38588.1"/>
    </source>
</evidence>
<reference evidence="9 10" key="1">
    <citation type="submission" date="2017-02" db="EMBL/GenBank/DDBJ databases">
        <authorList>
            <person name="Peterson S.W."/>
        </authorList>
    </citation>
    <scope>NUCLEOTIDE SEQUENCE [LARGE SCALE GENOMIC DNA]</scope>
    <source>
        <strain evidence="9 10">DSM 22335</strain>
    </source>
</reference>
<keyword evidence="5" id="KW-0902">Two-component regulatory system</keyword>
<evidence type="ECO:0000256" key="4">
    <source>
        <dbReference type="ARBA" id="ARBA00022777"/>
    </source>
</evidence>
<evidence type="ECO:0000256" key="3">
    <source>
        <dbReference type="ARBA" id="ARBA00022679"/>
    </source>
</evidence>
<evidence type="ECO:0000259" key="8">
    <source>
        <dbReference type="PROSITE" id="PS50109"/>
    </source>
</evidence>
<keyword evidence="4 9" id="KW-0418">Kinase</keyword>
<dbReference type="SMART" id="SM00387">
    <property type="entry name" value="HATPase_c"/>
    <property type="match status" value="1"/>
</dbReference>
<feature type="transmembrane region" description="Helical" evidence="7">
    <location>
        <begin position="45"/>
        <end position="65"/>
    </location>
</feature>
<feature type="transmembrane region" description="Helical" evidence="7">
    <location>
        <begin position="122"/>
        <end position="152"/>
    </location>
</feature>
<dbReference type="STRING" id="413434.SAMN04488132_101525"/>
<dbReference type="AlphaFoldDB" id="A0A1T4K813"/>
<protein>
    <recommendedName>
        <fullName evidence="2">histidine kinase</fullName>
        <ecNumber evidence="2">2.7.13.3</ecNumber>
    </recommendedName>
</protein>
<evidence type="ECO:0000256" key="1">
    <source>
        <dbReference type="ARBA" id="ARBA00000085"/>
    </source>
</evidence>
<dbReference type="Gene3D" id="3.30.565.10">
    <property type="entry name" value="Histidine kinase-like ATPase, C-terminal domain"/>
    <property type="match status" value="1"/>
</dbReference>
<dbReference type="SUPFAM" id="SSF55874">
    <property type="entry name" value="ATPase domain of HSP90 chaperone/DNA topoisomerase II/histidine kinase"/>
    <property type="match status" value="1"/>
</dbReference>
<dbReference type="EMBL" id="FUWH01000001">
    <property type="protein sequence ID" value="SJZ38588.1"/>
    <property type="molecule type" value="Genomic_DNA"/>
</dbReference>
<dbReference type="InterPro" id="IPR003594">
    <property type="entry name" value="HATPase_dom"/>
</dbReference>
<dbReference type="PROSITE" id="PS50109">
    <property type="entry name" value="HIS_KIN"/>
    <property type="match status" value="1"/>
</dbReference>
<dbReference type="Proteomes" id="UP000190888">
    <property type="component" value="Unassembled WGS sequence"/>
</dbReference>
<proteinExistence type="predicted"/>
<dbReference type="InterPro" id="IPR036097">
    <property type="entry name" value="HisK_dim/P_sf"/>
</dbReference>
<dbReference type="InterPro" id="IPR004358">
    <property type="entry name" value="Sig_transdc_His_kin-like_C"/>
</dbReference>
<keyword evidence="6" id="KW-0175">Coiled coil</keyword>
<keyword evidence="10" id="KW-1185">Reference proteome</keyword>
<sequence length="439" mass="49156">MLPEGFPPPSTVNMTGNLVKLVNALLDAGVTDDISFRERKRIRTLNLVAIVYAPVTLFFIITNIINGHYAAAAIGGCSLAGNLFFILINHFRRFRVFVTVLAVLGSFFFTFGGIAFQNGNEYYLIAHMTVVAIIFHKRWLIILLSCLDVLLFTWMRMTDTSAYAIDILPANRVIVNIMMALSLVSIVVQYLRNEHILAEQKLAAKNQELEVLNNTREKLISIIAHDVSSPIAQLKLSLYLINNKTITQEKFQELSEQLSLQVTELLGSLDNLLKWSRNQLHGIATRPQHVAIEPVFRQAVILQKENIDNKQLNIAESGIERTLWIDPDHLLLILRNLVSNAVKFSYQGGTIALKVFKKDDRIVISIQDNGIGMSAETAKSLFGGEPPVSKRGTLNEKGTGIGLRLCQEFTAFNKGYMWVESEEGKGSTFFVSFPVHHQA</sequence>
<dbReference type="GO" id="GO:0000155">
    <property type="term" value="F:phosphorelay sensor kinase activity"/>
    <property type="evidence" value="ECO:0007669"/>
    <property type="project" value="InterPro"/>
</dbReference>
<feature type="transmembrane region" description="Helical" evidence="7">
    <location>
        <begin position="173"/>
        <end position="191"/>
    </location>
</feature>
<evidence type="ECO:0000256" key="5">
    <source>
        <dbReference type="ARBA" id="ARBA00023012"/>
    </source>
</evidence>
<feature type="coiled-coil region" evidence="6">
    <location>
        <begin position="195"/>
        <end position="222"/>
    </location>
</feature>
<dbReference type="Gene3D" id="1.10.287.130">
    <property type="match status" value="1"/>
</dbReference>
<accession>A0A1T4K813</accession>
<gene>
    <name evidence="9" type="ORF">SAMN04488132_101525</name>
</gene>
<keyword evidence="7" id="KW-0812">Transmembrane</keyword>
<dbReference type="InterPro" id="IPR050736">
    <property type="entry name" value="Sensor_HK_Regulatory"/>
</dbReference>
<dbReference type="PRINTS" id="PR00344">
    <property type="entry name" value="BCTRLSENSOR"/>
</dbReference>
<evidence type="ECO:0000256" key="6">
    <source>
        <dbReference type="SAM" id="Coils"/>
    </source>
</evidence>
<comment type="catalytic activity">
    <reaction evidence="1">
        <text>ATP + protein L-histidine = ADP + protein N-phospho-L-histidine.</text>
        <dbReference type="EC" id="2.7.13.3"/>
    </reaction>
</comment>
<dbReference type="InterPro" id="IPR005467">
    <property type="entry name" value="His_kinase_dom"/>
</dbReference>
<keyword evidence="3" id="KW-0808">Transferase</keyword>
<dbReference type="Pfam" id="PF02518">
    <property type="entry name" value="HATPase_c"/>
    <property type="match status" value="1"/>
</dbReference>
<dbReference type="PANTHER" id="PTHR43711:SF31">
    <property type="entry name" value="HISTIDINE KINASE"/>
    <property type="match status" value="1"/>
</dbReference>
<evidence type="ECO:0000256" key="2">
    <source>
        <dbReference type="ARBA" id="ARBA00012438"/>
    </source>
</evidence>
<dbReference type="SUPFAM" id="SSF47384">
    <property type="entry name" value="Homodimeric domain of signal transducing histidine kinase"/>
    <property type="match status" value="1"/>
</dbReference>
<name>A0A1T4K813_9BACT</name>
<feature type="transmembrane region" description="Helical" evidence="7">
    <location>
        <begin position="96"/>
        <end position="116"/>
    </location>
</feature>
<feature type="domain" description="Histidine kinase" evidence="8">
    <location>
        <begin position="222"/>
        <end position="437"/>
    </location>
</feature>
<keyword evidence="7" id="KW-1133">Transmembrane helix</keyword>
<feature type="transmembrane region" description="Helical" evidence="7">
    <location>
        <begin position="71"/>
        <end position="89"/>
    </location>
</feature>
<keyword evidence="7" id="KW-0472">Membrane</keyword>
<organism evidence="9 10">
    <name type="scientific">Sediminibacterium ginsengisoli</name>
    <dbReference type="NCBI Taxonomy" id="413434"/>
    <lineage>
        <taxon>Bacteria</taxon>
        <taxon>Pseudomonadati</taxon>
        <taxon>Bacteroidota</taxon>
        <taxon>Chitinophagia</taxon>
        <taxon>Chitinophagales</taxon>
        <taxon>Chitinophagaceae</taxon>
        <taxon>Sediminibacterium</taxon>
    </lineage>
</organism>
<dbReference type="InterPro" id="IPR036890">
    <property type="entry name" value="HATPase_C_sf"/>
</dbReference>
<evidence type="ECO:0000256" key="7">
    <source>
        <dbReference type="SAM" id="Phobius"/>
    </source>
</evidence>
<dbReference type="EC" id="2.7.13.3" evidence="2"/>
<evidence type="ECO:0000313" key="10">
    <source>
        <dbReference type="Proteomes" id="UP000190888"/>
    </source>
</evidence>
<dbReference type="PANTHER" id="PTHR43711">
    <property type="entry name" value="TWO-COMPONENT HISTIDINE KINASE"/>
    <property type="match status" value="1"/>
</dbReference>